<dbReference type="InterPro" id="IPR013783">
    <property type="entry name" value="Ig-like_fold"/>
</dbReference>
<dbReference type="InterPro" id="IPR014756">
    <property type="entry name" value="Ig_E-set"/>
</dbReference>
<dbReference type="RefSeq" id="WP_093037676.1">
    <property type="nucleotide sequence ID" value="NZ_FNNZ01000034.1"/>
</dbReference>
<reference evidence="3" key="1">
    <citation type="submission" date="2016-10" db="EMBL/GenBank/DDBJ databases">
        <authorList>
            <person name="Varghese N."/>
            <person name="Submissions S."/>
        </authorList>
    </citation>
    <scope>NUCLEOTIDE SEQUENCE [LARGE SCALE GENOMIC DNA]</scope>
    <source>
        <strain evidence="3">DSM 217</strain>
    </source>
</reference>
<dbReference type="SUPFAM" id="SSF81296">
    <property type="entry name" value="E set domains"/>
    <property type="match status" value="1"/>
</dbReference>
<dbReference type="STRING" id="1058.SAMN05421783_13424"/>
<dbReference type="InterPro" id="IPR030995">
    <property type="entry name" value="SoxZ"/>
</dbReference>
<gene>
    <name evidence="2" type="ORF">SAMN05421783_13424</name>
</gene>
<dbReference type="OrthoDB" id="9795530at2"/>
<proteinExistence type="predicted"/>
<organism evidence="2 3">
    <name type="scientific">Thiocapsa roseopersicina</name>
    <dbReference type="NCBI Taxonomy" id="1058"/>
    <lineage>
        <taxon>Bacteria</taxon>
        <taxon>Pseudomonadati</taxon>
        <taxon>Pseudomonadota</taxon>
        <taxon>Gammaproteobacteria</taxon>
        <taxon>Chromatiales</taxon>
        <taxon>Chromatiaceae</taxon>
        <taxon>Thiocapsa</taxon>
    </lineage>
</organism>
<dbReference type="EMBL" id="FNNZ01000034">
    <property type="protein sequence ID" value="SDX53681.1"/>
    <property type="molecule type" value="Genomic_DNA"/>
</dbReference>
<dbReference type="Proteomes" id="UP000198816">
    <property type="component" value="Unassembled WGS sequence"/>
</dbReference>
<evidence type="ECO:0000313" key="3">
    <source>
        <dbReference type="Proteomes" id="UP000198816"/>
    </source>
</evidence>
<name>A0A1H3CHQ3_THIRO</name>
<accession>A0A1H3CHQ3</accession>
<evidence type="ECO:0000259" key="1">
    <source>
        <dbReference type="Pfam" id="PF08770"/>
    </source>
</evidence>
<feature type="domain" description="Sulphur oxidation protein SoxZ" evidence="1">
    <location>
        <begin position="11"/>
        <end position="101"/>
    </location>
</feature>
<dbReference type="Gene3D" id="2.60.40.10">
    <property type="entry name" value="Immunoglobulins"/>
    <property type="match status" value="1"/>
</dbReference>
<dbReference type="InterPro" id="IPR014880">
    <property type="entry name" value="SoxZ_dom"/>
</dbReference>
<dbReference type="NCBIfam" id="TIGR04490">
    <property type="entry name" value="SoxZ_true"/>
    <property type="match status" value="1"/>
</dbReference>
<keyword evidence="3" id="KW-1185">Reference proteome</keyword>
<evidence type="ECO:0000313" key="2">
    <source>
        <dbReference type="EMBL" id="SDX53681.1"/>
    </source>
</evidence>
<protein>
    <submittedName>
        <fullName evidence="2">Sulfur compound chelating protein SoxZ</fullName>
    </submittedName>
</protein>
<dbReference type="Pfam" id="PF08770">
    <property type="entry name" value="SoxZ"/>
    <property type="match status" value="1"/>
</dbReference>
<sequence length="107" mass="12085">MARHKAEHKMAARMKDGVAEVKLLLSHPMETGNRTDPTTGLKVPRHFIRELVCDLNGETLLQAQWSWGMARNPYVAMRLAEAGPGDRVRCRWTDDRGVEDAMEVIVS</sequence>
<dbReference type="AlphaFoldDB" id="A0A1H3CHQ3"/>